<reference evidence="3 4" key="1">
    <citation type="submission" date="2020-08" db="EMBL/GenBank/DDBJ databases">
        <title>Sequencing the genomes of 1000 actinobacteria strains.</title>
        <authorList>
            <person name="Klenk H.-P."/>
        </authorList>
    </citation>
    <scope>NUCLEOTIDE SEQUENCE [LARGE SCALE GENOMIC DNA]</scope>
    <source>
        <strain evidence="3 4">DSM 45913</strain>
    </source>
</reference>
<accession>A0A7X0C379</accession>
<feature type="compositionally biased region" description="Basic and acidic residues" evidence="1">
    <location>
        <begin position="183"/>
        <end position="196"/>
    </location>
</feature>
<evidence type="ECO:0000256" key="1">
    <source>
        <dbReference type="SAM" id="MobiDB-lite"/>
    </source>
</evidence>
<dbReference type="Pfam" id="PF01526">
    <property type="entry name" value="DDE_Tnp_Tn3"/>
    <property type="match status" value="1"/>
</dbReference>
<dbReference type="GO" id="GO:0004803">
    <property type="term" value="F:transposase activity"/>
    <property type="evidence" value="ECO:0007669"/>
    <property type="project" value="InterPro"/>
</dbReference>
<dbReference type="EMBL" id="JACHJB010000002">
    <property type="protein sequence ID" value="MBB6347725.1"/>
    <property type="molecule type" value="Genomic_DNA"/>
</dbReference>
<feature type="compositionally biased region" description="Basic and acidic residues" evidence="1">
    <location>
        <begin position="119"/>
        <end position="129"/>
    </location>
</feature>
<dbReference type="AlphaFoldDB" id="A0A7X0C379"/>
<feature type="domain" description="Tn3 transposase DDE" evidence="2">
    <location>
        <begin position="2"/>
        <end position="115"/>
    </location>
</feature>
<comment type="caution">
    <text evidence="3">The sequence shown here is derived from an EMBL/GenBank/DDBJ whole genome shotgun (WGS) entry which is preliminary data.</text>
</comment>
<dbReference type="Proteomes" id="UP000583800">
    <property type="component" value="Unassembled WGS sequence"/>
</dbReference>
<dbReference type="InterPro" id="IPR002513">
    <property type="entry name" value="Tn3_Tnp_DDE_dom"/>
</dbReference>
<feature type="region of interest" description="Disordered" evidence="1">
    <location>
        <begin position="168"/>
        <end position="196"/>
    </location>
</feature>
<evidence type="ECO:0000313" key="4">
    <source>
        <dbReference type="Proteomes" id="UP000583800"/>
    </source>
</evidence>
<sequence>MAAIDGMRFVVPVPSIYTRPNRKYFGNKRGLTWLNMINDQGVGLGAKVVTGTVRDSLRMIDVLFRRDGGPRPEVIVTDTGCYSDAVFGLVHLLGMQSRPALVDLPDQMGWRIQGRRLRAADPVRPRQDRPGQGAAAHRRPTDPLRCRAPLGDRAARQIYLTKVAVVPGGELSSSGDRVVSAHRASESSRAPDRSTS</sequence>
<protein>
    <recommendedName>
        <fullName evidence="2">Tn3 transposase DDE domain-containing protein</fullName>
    </recommendedName>
</protein>
<organism evidence="3 4">
    <name type="scientific">Nonomuraea muscovyensis</name>
    <dbReference type="NCBI Taxonomy" id="1124761"/>
    <lineage>
        <taxon>Bacteria</taxon>
        <taxon>Bacillati</taxon>
        <taxon>Actinomycetota</taxon>
        <taxon>Actinomycetes</taxon>
        <taxon>Streptosporangiales</taxon>
        <taxon>Streptosporangiaceae</taxon>
        <taxon>Nonomuraea</taxon>
    </lineage>
</organism>
<name>A0A7X0C379_9ACTN</name>
<keyword evidence="4" id="KW-1185">Reference proteome</keyword>
<feature type="region of interest" description="Disordered" evidence="1">
    <location>
        <begin position="119"/>
        <end position="147"/>
    </location>
</feature>
<gene>
    <name evidence="3" type="ORF">FHU36_004270</name>
</gene>
<dbReference type="GO" id="GO:0006313">
    <property type="term" value="P:DNA transposition"/>
    <property type="evidence" value="ECO:0007669"/>
    <property type="project" value="InterPro"/>
</dbReference>
<proteinExistence type="predicted"/>
<evidence type="ECO:0000313" key="3">
    <source>
        <dbReference type="EMBL" id="MBB6347725.1"/>
    </source>
</evidence>
<evidence type="ECO:0000259" key="2">
    <source>
        <dbReference type="Pfam" id="PF01526"/>
    </source>
</evidence>